<dbReference type="InterPro" id="IPR009056">
    <property type="entry name" value="Cyt_c-like_dom"/>
</dbReference>
<dbReference type="EMBL" id="JAYJLD010000013">
    <property type="protein sequence ID" value="MEB3102079.1"/>
    <property type="molecule type" value="Genomic_DNA"/>
</dbReference>
<keyword evidence="3 6" id="KW-0479">Metal-binding</keyword>
<dbReference type="Pfam" id="PF13442">
    <property type="entry name" value="Cytochrome_CBB3"/>
    <property type="match status" value="1"/>
</dbReference>
<keyword evidence="9" id="KW-1185">Reference proteome</keyword>
<keyword evidence="4" id="KW-0249">Electron transport</keyword>
<protein>
    <submittedName>
        <fullName evidence="8">Cytochrome c</fullName>
    </submittedName>
</protein>
<organism evidence="8 9">
    <name type="scientific">Ferviditalea candida</name>
    <dbReference type="NCBI Taxonomy" id="3108399"/>
    <lineage>
        <taxon>Bacteria</taxon>
        <taxon>Bacillati</taxon>
        <taxon>Bacillota</taxon>
        <taxon>Bacilli</taxon>
        <taxon>Bacillales</taxon>
        <taxon>Paenibacillaceae</taxon>
        <taxon>Ferviditalea</taxon>
    </lineage>
</organism>
<dbReference type="RefSeq" id="WP_371754198.1">
    <property type="nucleotide sequence ID" value="NZ_JAYJLD010000013.1"/>
</dbReference>
<evidence type="ECO:0000313" key="8">
    <source>
        <dbReference type="EMBL" id="MEB3102079.1"/>
    </source>
</evidence>
<dbReference type="PRINTS" id="PR00605">
    <property type="entry name" value="CYTCHROMECIC"/>
</dbReference>
<evidence type="ECO:0000256" key="3">
    <source>
        <dbReference type="ARBA" id="ARBA00022723"/>
    </source>
</evidence>
<dbReference type="Proteomes" id="UP001310386">
    <property type="component" value="Unassembled WGS sequence"/>
</dbReference>
<feature type="domain" description="Cytochrome c" evidence="7">
    <location>
        <begin position="47"/>
        <end position="122"/>
    </location>
</feature>
<dbReference type="Gene3D" id="1.10.760.10">
    <property type="entry name" value="Cytochrome c-like domain"/>
    <property type="match status" value="1"/>
</dbReference>
<keyword evidence="1" id="KW-0813">Transport</keyword>
<dbReference type="PROSITE" id="PS51007">
    <property type="entry name" value="CYTC"/>
    <property type="match status" value="1"/>
</dbReference>
<dbReference type="InterPro" id="IPR036909">
    <property type="entry name" value="Cyt_c-like_dom_sf"/>
</dbReference>
<dbReference type="PIRSF" id="PIRSF000025">
    <property type="entry name" value="Cytc_Bsub_c550"/>
    <property type="match status" value="1"/>
</dbReference>
<evidence type="ECO:0000256" key="1">
    <source>
        <dbReference type="ARBA" id="ARBA00022448"/>
    </source>
</evidence>
<evidence type="ECO:0000256" key="6">
    <source>
        <dbReference type="PROSITE-ProRule" id="PRU00433"/>
    </source>
</evidence>
<dbReference type="SUPFAM" id="SSF46626">
    <property type="entry name" value="Cytochrome c"/>
    <property type="match status" value="1"/>
</dbReference>
<dbReference type="InterPro" id="IPR008168">
    <property type="entry name" value="Cyt_C_IC"/>
</dbReference>
<evidence type="ECO:0000256" key="5">
    <source>
        <dbReference type="ARBA" id="ARBA00023004"/>
    </source>
</evidence>
<sequence>MHKWIMVTLVFGAFTLGLGVLFVQGAYQQPTAQEQANAEPAMPQVTLDANAAKNLYGQSCIACHGTDLQGAVGPNLQKVGSKLSGQQLYKTIQNGRASMPAFKGTLKDEEIANLALWLEGHK</sequence>
<accession>A0ABU5ZHU6</accession>
<evidence type="ECO:0000256" key="4">
    <source>
        <dbReference type="ARBA" id="ARBA00022982"/>
    </source>
</evidence>
<dbReference type="InterPro" id="IPR051811">
    <property type="entry name" value="Cytochrome_c550/c551-like"/>
</dbReference>
<gene>
    <name evidence="8" type="ORF">VF724_10425</name>
</gene>
<dbReference type="PANTHER" id="PTHR37823:SF4">
    <property type="entry name" value="MENAQUINOL-CYTOCHROME C REDUCTASE CYTOCHROME B_C SUBUNIT"/>
    <property type="match status" value="1"/>
</dbReference>
<reference evidence="8" key="1">
    <citation type="submission" date="2023-12" db="EMBL/GenBank/DDBJ databases">
        <title>Fervidustalea candida gen. nov., sp. nov., a novel member of the family Paenibacillaceae isolated from a geothermal area.</title>
        <authorList>
            <person name="Li W.-J."/>
            <person name="Jiao J.-Y."/>
            <person name="Chen Y."/>
        </authorList>
    </citation>
    <scope>NUCLEOTIDE SEQUENCE</scope>
    <source>
        <strain evidence="8">SYSU GA230002</strain>
    </source>
</reference>
<evidence type="ECO:0000313" key="9">
    <source>
        <dbReference type="Proteomes" id="UP001310386"/>
    </source>
</evidence>
<evidence type="ECO:0000256" key="2">
    <source>
        <dbReference type="ARBA" id="ARBA00022617"/>
    </source>
</evidence>
<evidence type="ECO:0000259" key="7">
    <source>
        <dbReference type="PROSITE" id="PS51007"/>
    </source>
</evidence>
<keyword evidence="5 6" id="KW-0408">Iron</keyword>
<dbReference type="InterPro" id="IPR012218">
    <property type="entry name" value="Cyt_c_BACSU-c550-type"/>
</dbReference>
<name>A0ABU5ZHU6_9BACL</name>
<comment type="caution">
    <text evidence="8">The sequence shown here is derived from an EMBL/GenBank/DDBJ whole genome shotgun (WGS) entry which is preliminary data.</text>
</comment>
<dbReference type="PANTHER" id="PTHR37823">
    <property type="entry name" value="CYTOCHROME C-553-LIKE"/>
    <property type="match status" value="1"/>
</dbReference>
<proteinExistence type="predicted"/>
<keyword evidence="2 6" id="KW-0349">Heme</keyword>